<name>A0A974RX49_9GAMM</name>
<dbReference type="PANTHER" id="PTHR37426:SF1">
    <property type="entry name" value="RIBOSOMAL RNA LARGE SUBUNIT METHYLTRANSFERASE J"/>
    <property type="match status" value="1"/>
</dbReference>
<dbReference type="Proteomes" id="UP000595278">
    <property type="component" value="Chromosome"/>
</dbReference>
<dbReference type="KEGG" id="eaz:JHT90_01060"/>
<dbReference type="RefSeq" id="WP_201093045.1">
    <property type="nucleotide sequence ID" value="NZ_CP067393.1"/>
</dbReference>
<feature type="binding site" evidence="1">
    <location>
        <position position="163"/>
    </location>
    <ligand>
        <name>S-adenosyl-L-methionine</name>
        <dbReference type="ChEBI" id="CHEBI:59789"/>
    </ligand>
</feature>
<keyword evidence="1" id="KW-0808">Transferase</keyword>
<keyword evidence="1" id="KW-0694">RNA-binding</keyword>
<accession>A0A974RX49</accession>
<feature type="binding site" evidence="1">
    <location>
        <begin position="142"/>
        <end position="143"/>
    </location>
    <ligand>
        <name>S-adenosyl-L-methionine</name>
        <dbReference type="ChEBI" id="CHEBI:59789"/>
    </ligand>
</feature>
<dbReference type="GO" id="GO:0003723">
    <property type="term" value="F:RNA binding"/>
    <property type="evidence" value="ECO:0007669"/>
    <property type="project" value="UniProtKB-UniRule"/>
</dbReference>
<reference evidence="2 3" key="1">
    <citation type="submission" date="2021-01" db="EMBL/GenBank/DDBJ databases">
        <title>Entomomonas sp. F2A isolated from a house cricket (Acheta domesticus).</title>
        <authorList>
            <person name="Spergser J."/>
            <person name="Busse H.-J."/>
        </authorList>
    </citation>
    <scope>NUCLEOTIDE SEQUENCE [LARGE SCALE GENOMIC DNA]</scope>
    <source>
        <strain evidence="2 3">F2A</strain>
    </source>
</reference>
<dbReference type="EMBL" id="CP067393">
    <property type="protein sequence ID" value="QQP85881.1"/>
    <property type="molecule type" value="Genomic_DNA"/>
</dbReference>
<dbReference type="Gene3D" id="3.40.50.150">
    <property type="entry name" value="Vaccinia Virus protein VP39"/>
    <property type="match status" value="1"/>
</dbReference>
<dbReference type="SUPFAM" id="SSF53335">
    <property type="entry name" value="S-adenosyl-L-methionine-dependent methyltransferases"/>
    <property type="match status" value="1"/>
</dbReference>
<protein>
    <recommendedName>
        <fullName evidence="1">Ribosomal RNA large subunit methyltransferase J</fullName>
        <ecNumber evidence="1">2.1.1.266</ecNumber>
    </recommendedName>
    <alternativeName>
        <fullName evidence="1">23S rRNA (adenine(2030)-N6)-methyltransferase</fullName>
    </alternativeName>
    <alternativeName>
        <fullName evidence="1">23S rRNA m6A2030 methyltransferase</fullName>
    </alternativeName>
</protein>
<dbReference type="PANTHER" id="PTHR37426">
    <property type="entry name" value="RIBOSOMAL RNA LARGE SUBUNIT METHYLTRANSFERASE J"/>
    <property type="match status" value="1"/>
</dbReference>
<feature type="active site" description="Proton acceptor" evidence="1">
    <location>
        <position position="163"/>
    </location>
</feature>
<keyword evidence="1" id="KW-0698">rRNA processing</keyword>
<organism evidence="2 3">
    <name type="scientific">Entomomonas asaccharolytica</name>
    <dbReference type="NCBI Taxonomy" id="2785331"/>
    <lineage>
        <taxon>Bacteria</taxon>
        <taxon>Pseudomonadati</taxon>
        <taxon>Pseudomonadota</taxon>
        <taxon>Gammaproteobacteria</taxon>
        <taxon>Pseudomonadales</taxon>
        <taxon>Pseudomonadaceae</taxon>
        <taxon>Entomomonas</taxon>
    </lineage>
</organism>
<dbReference type="InterPro" id="IPR029063">
    <property type="entry name" value="SAM-dependent_MTases_sf"/>
</dbReference>
<feature type="site" description="Interaction with substrate rRNA" evidence="1">
    <location>
        <position position="3"/>
    </location>
</feature>
<comment type="similarity">
    <text evidence="1">Belongs to the RlmJ family.</text>
</comment>
<feature type="binding site" evidence="1">
    <location>
        <position position="99"/>
    </location>
    <ligand>
        <name>S-adenosyl-L-methionine</name>
        <dbReference type="ChEBI" id="CHEBI:59789"/>
    </ligand>
</feature>
<feature type="binding site" evidence="1">
    <location>
        <position position="18"/>
    </location>
    <ligand>
        <name>S-adenosyl-L-methionine</name>
        <dbReference type="ChEBI" id="CHEBI:59789"/>
    </ligand>
</feature>
<keyword evidence="3" id="KW-1185">Reference proteome</keyword>
<evidence type="ECO:0000313" key="2">
    <source>
        <dbReference type="EMBL" id="QQP85881.1"/>
    </source>
</evidence>
<feature type="binding site" evidence="1">
    <location>
        <position position="117"/>
    </location>
    <ligand>
        <name>S-adenosyl-L-methionine</name>
        <dbReference type="ChEBI" id="CHEBI:59789"/>
    </ligand>
</feature>
<dbReference type="Pfam" id="PF04378">
    <property type="entry name" value="RsmJ"/>
    <property type="match status" value="1"/>
</dbReference>
<gene>
    <name evidence="1" type="primary">rlmJ</name>
    <name evidence="2" type="ORF">JHT90_01060</name>
</gene>
<evidence type="ECO:0000313" key="3">
    <source>
        <dbReference type="Proteomes" id="UP000595278"/>
    </source>
</evidence>
<dbReference type="AlphaFoldDB" id="A0A974RX49"/>
<comment type="catalytic activity">
    <reaction evidence="1">
        <text>adenosine(2030) in 23S rRNA + S-adenosyl-L-methionine = N(6)-methyladenosine(2030) in 23S rRNA + S-adenosyl-L-homocysteine + H(+)</text>
        <dbReference type="Rhea" id="RHEA:43736"/>
        <dbReference type="Rhea" id="RHEA-COMP:10668"/>
        <dbReference type="Rhea" id="RHEA-COMP:10669"/>
        <dbReference type="ChEBI" id="CHEBI:15378"/>
        <dbReference type="ChEBI" id="CHEBI:57856"/>
        <dbReference type="ChEBI" id="CHEBI:59789"/>
        <dbReference type="ChEBI" id="CHEBI:74411"/>
        <dbReference type="ChEBI" id="CHEBI:74449"/>
        <dbReference type="EC" id="2.1.1.266"/>
    </reaction>
</comment>
<keyword evidence="1" id="KW-0949">S-adenosyl-L-methionine</keyword>
<dbReference type="InterPro" id="IPR007473">
    <property type="entry name" value="RlmJ"/>
</dbReference>
<dbReference type="EC" id="2.1.1.266" evidence="1"/>
<dbReference type="GO" id="GO:0070475">
    <property type="term" value="P:rRNA base methylation"/>
    <property type="evidence" value="ECO:0007669"/>
    <property type="project" value="UniProtKB-UniRule"/>
</dbReference>
<comment type="subunit">
    <text evidence="1">Monomer.</text>
</comment>
<keyword evidence="1" id="KW-0489">Methyltransferase</keyword>
<comment type="function">
    <text evidence="1">Specifically methylates the adenine in position 2030 of 23S rRNA.</text>
</comment>
<dbReference type="HAMAP" id="MF_00934">
    <property type="entry name" value="23SrRNA_methyltr_J"/>
    <property type="match status" value="1"/>
</dbReference>
<sequence length="281" mass="32399">MNYRHAFHAGNHADVFKHIVLSRLIALLCQKETPFAYLDSHAGLGIYDLYSSEAERTGEWLEGIKRLLEQENTPELLDDYLTVINQLNLDQSLRYYPGSPMLAQQLMRPQDRMIFNEKHPEDAQLLKQNFRKDPRITIHTQDGWLLPKALLPTAEKRLLLLIDPPFEQTNELDLCIKSLIEAITRMRQAIVAIWYPIKDQKNLNNFYNQLKKTNAPKLLKAEFMVKPADNNLGLNGSGMVIANPPWKLEHELTVLLPYLSNALTEDTGTWNIDWLIAESVK</sequence>
<proteinExistence type="inferred from homology"/>
<feature type="binding site" evidence="1">
    <location>
        <position position="41"/>
    </location>
    <ligand>
        <name>S-adenosyl-L-methionine</name>
        <dbReference type="ChEBI" id="CHEBI:59789"/>
    </ligand>
</feature>
<evidence type="ECO:0000256" key="1">
    <source>
        <dbReference type="HAMAP-Rule" id="MF_00934"/>
    </source>
</evidence>
<dbReference type="GO" id="GO:0005829">
    <property type="term" value="C:cytosol"/>
    <property type="evidence" value="ECO:0007669"/>
    <property type="project" value="TreeGrafter"/>
</dbReference>
<dbReference type="GO" id="GO:0036307">
    <property type="term" value="F:23S rRNA (adenine(2030)-N(6))-methyltransferase activity"/>
    <property type="evidence" value="ECO:0007669"/>
    <property type="project" value="UniProtKB-UniRule"/>
</dbReference>